<reference evidence="2 3" key="1">
    <citation type="journal article" date="2021" name="J. Hered.">
        <title>A chromosome-level genome assembly of the parasitoid wasp, Cotesia glomerata (Hymenoptera: Braconidae).</title>
        <authorList>
            <person name="Pinto B.J."/>
            <person name="Weis J.J."/>
            <person name="Gamble T."/>
            <person name="Ode P.J."/>
            <person name="Paul R."/>
            <person name="Zaspel J.M."/>
        </authorList>
    </citation>
    <scope>NUCLEOTIDE SEQUENCE [LARGE SCALE GENOMIC DNA]</scope>
    <source>
        <strain evidence="2">CgM1</strain>
    </source>
</reference>
<evidence type="ECO:0000313" key="2">
    <source>
        <dbReference type="EMBL" id="KAH0537961.1"/>
    </source>
</evidence>
<keyword evidence="3" id="KW-1185">Reference proteome</keyword>
<gene>
    <name evidence="2" type="ORF">KQX54_001822</name>
</gene>
<name>A0AAV7HZU8_COTGL</name>
<dbReference type="AlphaFoldDB" id="A0AAV7HZU8"/>
<dbReference type="Proteomes" id="UP000826195">
    <property type="component" value="Unassembled WGS sequence"/>
</dbReference>
<comment type="caution">
    <text evidence="2">The sequence shown here is derived from an EMBL/GenBank/DDBJ whole genome shotgun (WGS) entry which is preliminary data.</text>
</comment>
<protein>
    <submittedName>
        <fullName evidence="2">Uncharacterized protein</fullName>
    </submittedName>
</protein>
<evidence type="ECO:0000313" key="3">
    <source>
        <dbReference type="Proteomes" id="UP000826195"/>
    </source>
</evidence>
<proteinExistence type="predicted"/>
<feature type="region of interest" description="Disordered" evidence="1">
    <location>
        <begin position="241"/>
        <end position="267"/>
    </location>
</feature>
<sequence length="286" mass="32772">MSTNHRLRIWASRTTKQYCSQRIRKNIFGDKFFYYEFYIDCVCGPKRGEDRLPDHCSLKLVCRLNIEEKKYEVKFWESTHNHEPNPKKAKMESWVDKMKKKVASIKKCHPCDNLQESDEKLRNRVALKKISTKIEKNISLSHVDQQNLKLTYLFDILDTFHNFDEEFEESIVSVPASGVSIEKNPHFEVRADPQELVQDPGDSAKSTINNTLPVPATGVQDLVQDPGDSAESTINNTLPVPATGVPATGVQDLVQDPGDSTGQDTRENIRRKYQEIFKSYFKKGCS</sequence>
<accession>A0AAV7HZU8</accession>
<organism evidence="2 3">
    <name type="scientific">Cotesia glomerata</name>
    <name type="common">Lepidopteran parasitic wasp</name>
    <name type="synonym">Apanteles glomeratus</name>
    <dbReference type="NCBI Taxonomy" id="32391"/>
    <lineage>
        <taxon>Eukaryota</taxon>
        <taxon>Metazoa</taxon>
        <taxon>Ecdysozoa</taxon>
        <taxon>Arthropoda</taxon>
        <taxon>Hexapoda</taxon>
        <taxon>Insecta</taxon>
        <taxon>Pterygota</taxon>
        <taxon>Neoptera</taxon>
        <taxon>Endopterygota</taxon>
        <taxon>Hymenoptera</taxon>
        <taxon>Apocrita</taxon>
        <taxon>Ichneumonoidea</taxon>
        <taxon>Braconidae</taxon>
        <taxon>Microgastrinae</taxon>
        <taxon>Cotesia</taxon>
    </lineage>
</organism>
<dbReference type="EMBL" id="JAHXZJ010002610">
    <property type="protein sequence ID" value="KAH0537961.1"/>
    <property type="molecule type" value="Genomic_DNA"/>
</dbReference>
<evidence type="ECO:0000256" key="1">
    <source>
        <dbReference type="SAM" id="MobiDB-lite"/>
    </source>
</evidence>